<dbReference type="InterPro" id="IPR015760">
    <property type="entry name" value="TIF_IF2"/>
</dbReference>
<dbReference type="GO" id="GO:0003743">
    <property type="term" value="F:translation initiation factor activity"/>
    <property type="evidence" value="ECO:0007669"/>
    <property type="project" value="UniProtKB-UniRule"/>
</dbReference>
<dbReference type="FunFam" id="3.40.50.300:FF:000019">
    <property type="entry name" value="Translation initiation factor IF-2"/>
    <property type="match status" value="1"/>
</dbReference>
<comment type="function">
    <text evidence="7 8">One of the essential components for the initiation of protein synthesis. Protects formylmethionyl-tRNA from spontaneous hydrolysis and promotes its binding to the 30S ribosomal subunits. Also involved in the hydrolysis of GTP during the formation of the 70S ribosomal complex.</text>
</comment>
<evidence type="ECO:0000256" key="9">
    <source>
        <dbReference type="SAM" id="MobiDB-lite"/>
    </source>
</evidence>
<dbReference type="FunFam" id="2.40.30.10:FF:000008">
    <property type="entry name" value="Translation initiation factor IF-2"/>
    <property type="match status" value="1"/>
</dbReference>
<comment type="subcellular location">
    <subcellularLocation>
        <location evidence="7">Cytoplasm</location>
    </subcellularLocation>
</comment>
<dbReference type="PANTHER" id="PTHR43381">
    <property type="entry name" value="TRANSLATION INITIATION FACTOR IF-2-RELATED"/>
    <property type="match status" value="1"/>
</dbReference>
<evidence type="ECO:0000313" key="12">
    <source>
        <dbReference type="Proteomes" id="UP000320948"/>
    </source>
</evidence>
<keyword evidence="3 7" id="KW-0396">Initiation factor</keyword>
<comment type="caution">
    <text evidence="7">Lacks conserved residue(s) required for the propagation of feature annotation.</text>
</comment>
<dbReference type="CDD" id="cd03692">
    <property type="entry name" value="mtIF2_IVc"/>
    <property type="match status" value="1"/>
</dbReference>
<dbReference type="Proteomes" id="UP000320948">
    <property type="component" value="Unassembled WGS sequence"/>
</dbReference>
<comment type="similarity">
    <text evidence="1 7 8">Belongs to the TRAFAC class translation factor GTPase superfamily. Classic translation factor GTPase family. IF-2 subfamily.</text>
</comment>
<dbReference type="InterPro" id="IPR000178">
    <property type="entry name" value="TF_IF2_bacterial-like"/>
</dbReference>
<evidence type="ECO:0000256" key="5">
    <source>
        <dbReference type="ARBA" id="ARBA00022917"/>
    </source>
</evidence>
<dbReference type="InterPro" id="IPR027417">
    <property type="entry name" value="P-loop_NTPase"/>
</dbReference>
<dbReference type="CDD" id="cd01887">
    <property type="entry name" value="IF2_eIF5B"/>
    <property type="match status" value="1"/>
</dbReference>
<feature type="compositionally biased region" description="Polar residues" evidence="9">
    <location>
        <begin position="46"/>
        <end position="61"/>
    </location>
</feature>
<keyword evidence="5 7" id="KW-0648">Protein biosynthesis</keyword>
<evidence type="ECO:0000256" key="6">
    <source>
        <dbReference type="ARBA" id="ARBA00023134"/>
    </source>
</evidence>
<dbReference type="AlphaFoldDB" id="A0A6N4R5L1"/>
<dbReference type="Gene3D" id="3.40.50.10050">
    <property type="entry name" value="Translation initiation factor IF- 2, domain 3"/>
    <property type="match status" value="1"/>
</dbReference>
<keyword evidence="4 7" id="KW-0547">Nucleotide-binding</keyword>
<dbReference type="InterPro" id="IPR000795">
    <property type="entry name" value="T_Tr_GTP-bd_dom"/>
</dbReference>
<gene>
    <name evidence="7 11" type="primary">infB</name>
    <name evidence="11" type="ORF">DI628_04795</name>
</gene>
<evidence type="ECO:0000256" key="7">
    <source>
        <dbReference type="HAMAP-Rule" id="MF_00100"/>
    </source>
</evidence>
<accession>A0A6N4R5L1</accession>
<comment type="caution">
    <text evidence="11">The sequence shown here is derived from an EMBL/GenBank/DDBJ whole genome shotgun (WGS) entry which is preliminary data.</text>
</comment>
<proteinExistence type="inferred from homology"/>
<dbReference type="GO" id="GO:0005829">
    <property type="term" value="C:cytosol"/>
    <property type="evidence" value="ECO:0007669"/>
    <property type="project" value="TreeGrafter"/>
</dbReference>
<feature type="compositionally biased region" description="Basic and acidic residues" evidence="9">
    <location>
        <begin position="75"/>
        <end position="116"/>
    </location>
</feature>
<dbReference type="InterPro" id="IPR023115">
    <property type="entry name" value="TIF_IF2_dom3"/>
</dbReference>
<dbReference type="EMBL" id="VAFM01000001">
    <property type="protein sequence ID" value="TKW61943.1"/>
    <property type="molecule type" value="Genomic_DNA"/>
</dbReference>
<feature type="binding site" evidence="7">
    <location>
        <begin position="373"/>
        <end position="377"/>
    </location>
    <ligand>
        <name>GTP</name>
        <dbReference type="ChEBI" id="CHEBI:37565"/>
    </ligand>
</feature>
<dbReference type="PANTHER" id="PTHR43381:SF5">
    <property type="entry name" value="TR-TYPE G DOMAIN-CONTAINING PROTEIN"/>
    <property type="match status" value="1"/>
</dbReference>
<feature type="region of interest" description="Disordered" evidence="9">
    <location>
        <begin position="163"/>
        <end position="230"/>
    </location>
</feature>
<dbReference type="PROSITE" id="PS51722">
    <property type="entry name" value="G_TR_2"/>
    <property type="match status" value="1"/>
</dbReference>
<feature type="region of interest" description="Disordered" evidence="9">
    <location>
        <begin position="1"/>
        <end position="144"/>
    </location>
</feature>
<dbReference type="SUPFAM" id="SSF52156">
    <property type="entry name" value="Initiation factor IF2/eIF5b, domain 3"/>
    <property type="match status" value="1"/>
</dbReference>
<dbReference type="InterPro" id="IPR053905">
    <property type="entry name" value="EF-G-like_DII"/>
</dbReference>
<evidence type="ECO:0000256" key="2">
    <source>
        <dbReference type="ARBA" id="ARBA00020675"/>
    </source>
</evidence>
<evidence type="ECO:0000313" key="11">
    <source>
        <dbReference type="EMBL" id="TKW61943.1"/>
    </source>
</evidence>
<dbReference type="NCBIfam" id="TIGR00487">
    <property type="entry name" value="IF-2"/>
    <property type="match status" value="1"/>
</dbReference>
<dbReference type="CDD" id="cd03702">
    <property type="entry name" value="IF2_mtIF2_II"/>
    <property type="match status" value="1"/>
</dbReference>
<dbReference type="FunFam" id="2.40.30.10:FF:000007">
    <property type="entry name" value="Translation initiation factor IF-2"/>
    <property type="match status" value="1"/>
</dbReference>
<dbReference type="SUPFAM" id="SSF52540">
    <property type="entry name" value="P-loop containing nucleoside triphosphate hydrolases"/>
    <property type="match status" value="1"/>
</dbReference>
<name>A0A6N4R5L1_BLAVI</name>
<dbReference type="Pfam" id="PF04760">
    <property type="entry name" value="IF2_N"/>
    <property type="match status" value="1"/>
</dbReference>
<dbReference type="InterPro" id="IPR006847">
    <property type="entry name" value="IF2_N"/>
</dbReference>
<keyword evidence="7" id="KW-0963">Cytoplasm</keyword>
<protein>
    <recommendedName>
        <fullName evidence="2 7">Translation initiation factor IF-2</fullName>
    </recommendedName>
</protein>
<feature type="compositionally biased region" description="Polar residues" evidence="9">
    <location>
        <begin position="1"/>
        <end position="22"/>
    </location>
</feature>
<dbReference type="FunFam" id="3.40.50.10050:FF:000001">
    <property type="entry name" value="Translation initiation factor IF-2"/>
    <property type="match status" value="1"/>
</dbReference>
<evidence type="ECO:0000256" key="1">
    <source>
        <dbReference type="ARBA" id="ARBA00007733"/>
    </source>
</evidence>
<dbReference type="SUPFAM" id="SSF50447">
    <property type="entry name" value="Translation proteins"/>
    <property type="match status" value="2"/>
</dbReference>
<dbReference type="Gene3D" id="3.40.50.300">
    <property type="entry name" value="P-loop containing nucleotide triphosphate hydrolases"/>
    <property type="match status" value="1"/>
</dbReference>
<organism evidence="11 12">
    <name type="scientific">Blastochloris viridis</name>
    <name type="common">Rhodopseudomonas viridis</name>
    <dbReference type="NCBI Taxonomy" id="1079"/>
    <lineage>
        <taxon>Bacteria</taxon>
        <taxon>Pseudomonadati</taxon>
        <taxon>Pseudomonadota</taxon>
        <taxon>Alphaproteobacteria</taxon>
        <taxon>Hyphomicrobiales</taxon>
        <taxon>Blastochloridaceae</taxon>
        <taxon>Blastochloris</taxon>
    </lineage>
</organism>
<dbReference type="Pfam" id="PF11987">
    <property type="entry name" value="IF-2"/>
    <property type="match status" value="1"/>
</dbReference>
<dbReference type="GO" id="GO:0003924">
    <property type="term" value="F:GTPase activity"/>
    <property type="evidence" value="ECO:0007669"/>
    <property type="project" value="UniProtKB-UniRule"/>
</dbReference>
<evidence type="ECO:0000256" key="3">
    <source>
        <dbReference type="ARBA" id="ARBA00022540"/>
    </source>
</evidence>
<sequence length="831" mass="88734">MADTPNTPKKTLSIGGTLSVGSAPSAPRGGGQVSVEVRRRRFDAPSSFNNNVPSATTATSEEMQRRMAALQAAQDAEKKKQDDMQENLRKVTELQVQRVKDAAERAAAEDEARKAAQEAAAQAAKERAATRAGSGAGGVQSGTLASAGASAGRTIDSKAFTNTKVSAEDARKRAATTGKPEGRDLTSKRGRNAYLEDLADRQRASSAGRRGGRRGRRGQSDSAEFEQQGPAEKVFREVTIPEFITVAELAARMAEKASDVVKKLMGMGEFVTANQTIDQSTAEVIVSEFGHTPVLAQTTSLEETLLEGEDAAADLITRAPIVTIMGHVDHGKTTLLDTLRKANVVKGEAGGITQHIGAYQVKAPSGRLITFLDTPGHAAFTAMRARGAKVTDVVILVVAADDGIMPQTIEAIQHARAADVPLVVALNKMDKPNVNPQKVKNELLAQEVVLEEFGGNVPCVPVSGLTGMGLDQLEEIVLLQADILDLKANPKRRADGSVVEARLDKGRGPVATVVVSRGTLKVGDILVAGQYWGRVRGLVNDKGQNVKEAGPSMPVEILGLQGVPQAGDQFIVCENERIAKEAASQRDQNERERAQAARKMTLENLMERMAAEGQKDLNVIVKADVQGSTEAIAFALDQLNADQQQVRVKVISSGVGVITENDVNLASTASALVVGFNVRADATAREVADRAGIELRYYNIIYNLIDDIKAAMSGLLAPSQVEEVNGHAEIRAIFTFERTKIAGCMVTDGKISRGTKLRIIRDGKVIHTGELGSLRRGKEDSKDVAAGFECGMTFANYTDFKEGDVVETFSMKEVKRTIDDLKQAAAKQGNA</sequence>
<evidence type="ECO:0000256" key="4">
    <source>
        <dbReference type="ARBA" id="ARBA00022741"/>
    </source>
</evidence>
<dbReference type="GO" id="GO:0005525">
    <property type="term" value="F:GTP binding"/>
    <property type="evidence" value="ECO:0007669"/>
    <property type="project" value="UniProtKB-KW"/>
</dbReference>
<feature type="domain" description="Tr-type G" evidence="10">
    <location>
        <begin position="317"/>
        <end position="485"/>
    </location>
</feature>
<dbReference type="Gene3D" id="2.40.30.10">
    <property type="entry name" value="Translation factors"/>
    <property type="match status" value="2"/>
</dbReference>
<keyword evidence="6 7" id="KW-0342">GTP-binding</keyword>
<dbReference type="InterPro" id="IPR009000">
    <property type="entry name" value="Transl_B-barrel_sf"/>
</dbReference>
<dbReference type="Pfam" id="PF22042">
    <property type="entry name" value="EF-G_D2"/>
    <property type="match status" value="1"/>
</dbReference>
<dbReference type="InterPro" id="IPR044145">
    <property type="entry name" value="IF2_II"/>
</dbReference>
<dbReference type="NCBIfam" id="TIGR00231">
    <property type="entry name" value="small_GTP"/>
    <property type="match status" value="1"/>
</dbReference>
<dbReference type="InterPro" id="IPR036925">
    <property type="entry name" value="TIF_IF2_dom3_sf"/>
</dbReference>
<evidence type="ECO:0000256" key="8">
    <source>
        <dbReference type="RuleBase" id="RU000644"/>
    </source>
</evidence>
<reference evidence="11 12" key="1">
    <citation type="journal article" date="2017" name="Nat. Commun.">
        <title>In situ click chemistry generation of cyclooxygenase-2 inhibitors.</title>
        <authorList>
            <person name="Bhardwaj A."/>
            <person name="Kaur J."/>
            <person name="Wuest M."/>
            <person name="Wuest F."/>
        </authorList>
    </citation>
    <scope>NUCLEOTIDE SEQUENCE [LARGE SCALE GENOMIC DNA]</scope>
    <source>
        <strain evidence="11">S2_018_000_R2_106</strain>
    </source>
</reference>
<feature type="binding site" evidence="7">
    <location>
        <begin position="326"/>
        <end position="333"/>
    </location>
    <ligand>
        <name>GTP</name>
        <dbReference type="ChEBI" id="CHEBI:37565"/>
    </ligand>
</feature>
<feature type="binding site" evidence="7">
    <location>
        <begin position="427"/>
        <end position="430"/>
    </location>
    <ligand>
        <name>GTP</name>
        <dbReference type="ChEBI" id="CHEBI:37565"/>
    </ligand>
</feature>
<dbReference type="InterPro" id="IPR005225">
    <property type="entry name" value="Small_GTP-bd"/>
</dbReference>
<dbReference type="Pfam" id="PF00009">
    <property type="entry name" value="GTP_EFTU"/>
    <property type="match status" value="1"/>
</dbReference>
<dbReference type="HAMAP" id="MF_00100_B">
    <property type="entry name" value="IF_2_B"/>
    <property type="match status" value="1"/>
</dbReference>
<evidence type="ECO:0000259" key="10">
    <source>
        <dbReference type="PROSITE" id="PS51722"/>
    </source>
</evidence>
<dbReference type="PROSITE" id="PS01176">
    <property type="entry name" value="IF2"/>
    <property type="match status" value="1"/>
</dbReference>